<dbReference type="OrthoDB" id="366502at2"/>
<dbReference type="Gene3D" id="2.60.40.2360">
    <property type="entry name" value="Intracellular proteinase inhibitor BsuPI"/>
    <property type="match status" value="1"/>
</dbReference>
<proteinExistence type="predicted"/>
<evidence type="ECO:0000313" key="5">
    <source>
        <dbReference type="Proteomes" id="UP000321157"/>
    </source>
</evidence>
<dbReference type="RefSeq" id="WP_146809294.1">
    <property type="nucleotide sequence ID" value="NZ_BJXX01000059.1"/>
</dbReference>
<evidence type="ECO:0000313" key="4">
    <source>
        <dbReference type="EMBL" id="GEN34003.1"/>
    </source>
</evidence>
<evidence type="ECO:0008006" key="6">
    <source>
        <dbReference type="Google" id="ProtNLM"/>
    </source>
</evidence>
<reference evidence="4 5" key="1">
    <citation type="submission" date="2019-07" db="EMBL/GenBank/DDBJ databases">
        <title>Whole genome shotgun sequence of Aneurinibacillus danicus NBRC 102444.</title>
        <authorList>
            <person name="Hosoyama A."/>
            <person name="Uohara A."/>
            <person name="Ohji S."/>
            <person name="Ichikawa N."/>
        </authorList>
    </citation>
    <scope>NUCLEOTIDE SEQUENCE [LARGE SCALE GENOMIC DNA]</scope>
    <source>
        <strain evidence="4 5">NBRC 102444</strain>
    </source>
</reference>
<gene>
    <name evidence="4" type="ORF">ADA01nite_14630</name>
</gene>
<accession>A0A511V8J8</accession>
<dbReference type="InterPro" id="IPR020481">
    <property type="entry name" value="Intracell_prot_inh_BsuPI"/>
</dbReference>
<feature type="domain" description="Intracellular proteinase inhibitor BsuPI" evidence="3">
    <location>
        <begin position="118"/>
        <end position="202"/>
    </location>
</feature>
<dbReference type="Proteomes" id="UP000321157">
    <property type="component" value="Unassembled WGS sequence"/>
</dbReference>
<dbReference type="Pfam" id="PF12690">
    <property type="entry name" value="BsuPI"/>
    <property type="match status" value="1"/>
</dbReference>
<feature type="chain" id="PRO_5021837275" description="Copper amine oxidase-like N-terminal domain-containing protein" evidence="1">
    <location>
        <begin position="27"/>
        <end position="218"/>
    </location>
</feature>
<dbReference type="AlphaFoldDB" id="A0A511V8J8"/>
<dbReference type="InterPro" id="IPR038144">
    <property type="entry name" value="IPI"/>
</dbReference>
<dbReference type="SUPFAM" id="SSF55383">
    <property type="entry name" value="Copper amine oxidase, domain N"/>
    <property type="match status" value="1"/>
</dbReference>
<feature type="domain" description="Copper amine oxidase-like N-terminal" evidence="2">
    <location>
        <begin position="64"/>
        <end position="101"/>
    </location>
</feature>
<dbReference type="EMBL" id="BJXX01000059">
    <property type="protein sequence ID" value="GEN34003.1"/>
    <property type="molecule type" value="Genomic_DNA"/>
</dbReference>
<keyword evidence="5" id="KW-1185">Reference proteome</keyword>
<sequence>MKRVNLKSMAIGLAMGSVMTAGISYAAPALTQILVDVTPVTIKVGQETKSGRFNNGEENVPVSMIYNGTTYVPIRFISEALGKEVGWEQESRTITITDKGKDQIWAGAIESTLAYDGKGSLVFTVKNQTERQQALRFNTSQRYDYIIWNDKGEKVQHYSIDKLFAQEVSWETLKQGEEKTFTAPLKGLKKGNYKVEFWLTTESAKIHETAFFQLLQDI</sequence>
<dbReference type="InterPro" id="IPR036582">
    <property type="entry name" value="Mao_N_sf"/>
</dbReference>
<name>A0A511V8J8_9BACL</name>
<protein>
    <recommendedName>
        <fullName evidence="6">Copper amine oxidase-like N-terminal domain-containing protein</fullName>
    </recommendedName>
</protein>
<feature type="signal peptide" evidence="1">
    <location>
        <begin position="1"/>
        <end position="26"/>
    </location>
</feature>
<evidence type="ECO:0000259" key="2">
    <source>
        <dbReference type="Pfam" id="PF07833"/>
    </source>
</evidence>
<comment type="caution">
    <text evidence="4">The sequence shown here is derived from an EMBL/GenBank/DDBJ whole genome shotgun (WGS) entry which is preliminary data.</text>
</comment>
<dbReference type="Pfam" id="PF07833">
    <property type="entry name" value="Cu_amine_oxidN1"/>
    <property type="match status" value="1"/>
</dbReference>
<dbReference type="Gene3D" id="3.30.457.10">
    <property type="entry name" value="Copper amine oxidase-like, N-terminal domain"/>
    <property type="match status" value="1"/>
</dbReference>
<organism evidence="4 5">
    <name type="scientific">Aneurinibacillus danicus</name>
    <dbReference type="NCBI Taxonomy" id="267746"/>
    <lineage>
        <taxon>Bacteria</taxon>
        <taxon>Bacillati</taxon>
        <taxon>Bacillota</taxon>
        <taxon>Bacilli</taxon>
        <taxon>Bacillales</taxon>
        <taxon>Paenibacillaceae</taxon>
        <taxon>Aneurinibacillus group</taxon>
        <taxon>Aneurinibacillus</taxon>
    </lineage>
</organism>
<evidence type="ECO:0000256" key="1">
    <source>
        <dbReference type="SAM" id="SignalP"/>
    </source>
</evidence>
<dbReference type="InterPro" id="IPR012854">
    <property type="entry name" value="Cu_amine_oxidase-like_N"/>
</dbReference>
<keyword evidence="1" id="KW-0732">Signal</keyword>
<evidence type="ECO:0000259" key="3">
    <source>
        <dbReference type="Pfam" id="PF12690"/>
    </source>
</evidence>